<sequence>MILVTGGTGFLGSTLLQYLIDDGQGVIALKRESSIIPDHLKASSLIQWVDADITDYFALEELFPKIKQVYHCAAKVSYQKSDASEMFQTNIEGTKHIVNLCMLHQVRLLHVSSIAALGTNKKGLPVSEKDKWERLPKTSNYSLAKYESEMEVWRGIAEGLDAIIVNPSIIMGIGWGERGSRAIFDMVDKGNKIYPQGSVGIVDVSDVAKIMIALMNSSISGERFILNADNISNQELLTKISTLMNKPAPRIKATPVMLSLAWRMSKVASLINGKKPALTAETARAANNRMQYDNSKIVKTLNYSFKPVDQTLKEVCETYYAKTI</sequence>
<dbReference type="EMBL" id="FNUT01000003">
    <property type="protein sequence ID" value="SEF84142.1"/>
    <property type="molecule type" value="Genomic_DNA"/>
</dbReference>
<dbReference type="Gene3D" id="3.40.50.720">
    <property type="entry name" value="NAD(P)-binding Rossmann-like Domain"/>
    <property type="match status" value="1"/>
</dbReference>
<gene>
    <name evidence="2" type="ORF">SAMN05421877_10367</name>
</gene>
<dbReference type="InterPro" id="IPR001509">
    <property type="entry name" value="Epimerase_deHydtase"/>
</dbReference>
<evidence type="ECO:0000313" key="2">
    <source>
        <dbReference type="EMBL" id="SEF84142.1"/>
    </source>
</evidence>
<dbReference type="SUPFAM" id="SSF51735">
    <property type="entry name" value="NAD(P)-binding Rossmann-fold domains"/>
    <property type="match status" value="1"/>
</dbReference>
<dbReference type="GO" id="GO:0004029">
    <property type="term" value="F:aldehyde dehydrogenase (NAD+) activity"/>
    <property type="evidence" value="ECO:0007669"/>
    <property type="project" value="TreeGrafter"/>
</dbReference>
<dbReference type="GO" id="GO:0005737">
    <property type="term" value="C:cytoplasm"/>
    <property type="evidence" value="ECO:0007669"/>
    <property type="project" value="TreeGrafter"/>
</dbReference>
<reference evidence="3" key="1">
    <citation type="submission" date="2016-10" db="EMBL/GenBank/DDBJ databases">
        <authorList>
            <person name="Varghese N."/>
            <person name="Submissions S."/>
        </authorList>
    </citation>
    <scope>NUCLEOTIDE SEQUENCE [LARGE SCALE GENOMIC DNA]</scope>
    <source>
        <strain evidence="3">DSM 22361</strain>
    </source>
</reference>
<dbReference type="PANTHER" id="PTHR48079:SF6">
    <property type="entry name" value="NAD(P)-BINDING DOMAIN-CONTAINING PROTEIN-RELATED"/>
    <property type="match status" value="1"/>
</dbReference>
<dbReference type="OrthoDB" id="596910at2"/>
<dbReference type="Proteomes" id="UP000236731">
    <property type="component" value="Unassembled WGS sequence"/>
</dbReference>
<feature type="domain" description="NAD-dependent epimerase/dehydratase" evidence="1">
    <location>
        <begin position="2"/>
        <end position="218"/>
    </location>
</feature>
<dbReference type="AlphaFoldDB" id="A0A1H5V9T5"/>
<name>A0A1H5V9T5_9SPHI</name>
<dbReference type="InterPro" id="IPR036291">
    <property type="entry name" value="NAD(P)-bd_dom_sf"/>
</dbReference>
<evidence type="ECO:0000259" key="1">
    <source>
        <dbReference type="Pfam" id="PF01370"/>
    </source>
</evidence>
<dbReference type="InterPro" id="IPR051783">
    <property type="entry name" value="NAD(P)-dependent_oxidoreduct"/>
</dbReference>
<protein>
    <submittedName>
        <fullName evidence="2">Nucleoside-diphosphate-sugar epimerase</fullName>
    </submittedName>
</protein>
<dbReference type="PANTHER" id="PTHR48079">
    <property type="entry name" value="PROTEIN YEEZ"/>
    <property type="match status" value="1"/>
</dbReference>
<dbReference type="Pfam" id="PF01370">
    <property type="entry name" value="Epimerase"/>
    <property type="match status" value="1"/>
</dbReference>
<organism evidence="2 3">
    <name type="scientific">Sphingobacterium lactis</name>
    <dbReference type="NCBI Taxonomy" id="797291"/>
    <lineage>
        <taxon>Bacteria</taxon>
        <taxon>Pseudomonadati</taxon>
        <taxon>Bacteroidota</taxon>
        <taxon>Sphingobacteriia</taxon>
        <taxon>Sphingobacteriales</taxon>
        <taxon>Sphingobacteriaceae</taxon>
        <taxon>Sphingobacterium</taxon>
    </lineage>
</organism>
<keyword evidence="3" id="KW-1185">Reference proteome</keyword>
<dbReference type="RefSeq" id="WP_103905448.1">
    <property type="nucleotide sequence ID" value="NZ_CP049246.1"/>
</dbReference>
<proteinExistence type="predicted"/>
<accession>A0A1H5V9T5</accession>
<evidence type="ECO:0000313" key="3">
    <source>
        <dbReference type="Proteomes" id="UP000236731"/>
    </source>
</evidence>